<evidence type="ECO:0000313" key="3">
    <source>
        <dbReference type="Proteomes" id="UP001058093"/>
    </source>
</evidence>
<keyword evidence="1" id="KW-0812">Transmembrane</keyword>
<keyword evidence="1" id="KW-1133">Transmembrane helix</keyword>
<name>A0A975UUE5_9CAUD</name>
<evidence type="ECO:0000256" key="1">
    <source>
        <dbReference type="SAM" id="Phobius"/>
    </source>
</evidence>
<keyword evidence="3" id="KW-1185">Reference proteome</keyword>
<protein>
    <submittedName>
        <fullName evidence="2">Uncharacterized protein</fullName>
    </submittedName>
</protein>
<feature type="transmembrane region" description="Helical" evidence="1">
    <location>
        <begin position="12"/>
        <end position="29"/>
    </location>
</feature>
<gene>
    <name evidence="2" type="ORF">uav_034</name>
</gene>
<organism evidence="2 3">
    <name type="scientific">Pseudomonas phage UAVern</name>
    <dbReference type="NCBI Taxonomy" id="2856997"/>
    <lineage>
        <taxon>Viruses</taxon>
        <taxon>Duplodnaviria</taxon>
        <taxon>Heunggongvirae</taxon>
        <taxon>Uroviricota</taxon>
        <taxon>Caudoviricetes</taxon>
        <taxon>Vandenendeviridae</taxon>
        <taxon>Gorskivirinae</taxon>
        <taxon>Uavernvirus</taxon>
        <taxon>Uavernvirus uavern</taxon>
    </lineage>
</organism>
<dbReference type="Proteomes" id="UP001058093">
    <property type="component" value="Segment"/>
</dbReference>
<keyword evidence="1" id="KW-0472">Membrane</keyword>
<reference evidence="2" key="1">
    <citation type="submission" date="2021-07" db="EMBL/GenBank/DDBJ databases">
        <title>Complete genome sequence and phylogenomic analysis of the two lytic bacteriophage isolated from terrestrial biotopes of Antarctica.</title>
        <authorList>
            <person name="Holovan V."/>
            <person name="Rabalski L."/>
            <person name="Zlatohurska M."/>
            <person name="Andriichuk O."/>
            <person name="Budzanivska I."/>
            <person name="Shevchenko O."/>
            <person name="Gupalo A."/>
        </authorList>
    </citation>
    <scope>NUCLEOTIDE SEQUENCE</scope>
</reference>
<dbReference type="EMBL" id="MZ605293">
    <property type="protein sequence ID" value="QYW06564.1"/>
    <property type="molecule type" value="Genomic_DNA"/>
</dbReference>
<evidence type="ECO:0000313" key="2">
    <source>
        <dbReference type="EMBL" id="QYW06564.1"/>
    </source>
</evidence>
<sequence length="69" mass="7612">MWDFEDWCMAGFLAFLVILFGGGITCSVMESKKYADLCHAKGGEVVSGANQKLCRDGDVLLNVYKEDSK</sequence>
<accession>A0A975UUE5</accession>
<proteinExistence type="predicted"/>